<name>A0A9W4K7A2_9EURO</name>
<dbReference type="Proteomes" id="UP001154252">
    <property type="component" value="Unassembled WGS sequence"/>
</dbReference>
<proteinExistence type="predicted"/>
<evidence type="ECO:0000313" key="1">
    <source>
        <dbReference type="EMBL" id="CAG8887898.1"/>
    </source>
</evidence>
<accession>A0A9W4K7A2</accession>
<evidence type="ECO:0008006" key="3">
    <source>
        <dbReference type="Google" id="ProtNLM"/>
    </source>
</evidence>
<keyword evidence="2" id="KW-1185">Reference proteome</keyword>
<reference evidence="1" key="1">
    <citation type="submission" date="2021-07" db="EMBL/GenBank/DDBJ databases">
        <authorList>
            <person name="Branca A.L. A."/>
        </authorList>
    </citation>
    <scope>NUCLEOTIDE SEQUENCE</scope>
</reference>
<gene>
    <name evidence="1" type="ORF">PEGY_LOCUS1229</name>
</gene>
<protein>
    <recommendedName>
        <fullName evidence="3">F-box domain-containing protein</fullName>
    </recommendedName>
</protein>
<sequence>MSRLIDPSGAMTSCQYVHLPTEVLILIAKFIFDDWRTDYPSFQVTLQRFCLVSRQWYSAGIEFLYYRPQLGEGNSFSLFTKTVCPPIRSRERKVDLGSLVHDLNLSVLVHHSSNSLTARLLGRVKKNLKSFVAPRISFSINSLAPLAKCKELSYLYLGLVAEPIPLYALKKAISSLDKLKILDLSPSMFITDDGSSEDWPSNLKYLRVGGQFDVEKMSSFRWPRNLVGLTFRGCDDLNTSVLEEILMNEQLRTTLTELTIHPLNREMFEEGPSEILSALIALKYLRIPFDLLDDLLLLPPFYLTDSPISIRALELTAPCDDTFSTEIDPDDLCKALKTNLSRVCYLGISPACLEIIPEASHSKIDKRVWKNIDKCPEEELDSLFDMGLNVMDKEPV</sequence>
<organism evidence="1 2">
    <name type="scientific">Penicillium egyptiacum</name>
    <dbReference type="NCBI Taxonomy" id="1303716"/>
    <lineage>
        <taxon>Eukaryota</taxon>
        <taxon>Fungi</taxon>
        <taxon>Dikarya</taxon>
        <taxon>Ascomycota</taxon>
        <taxon>Pezizomycotina</taxon>
        <taxon>Eurotiomycetes</taxon>
        <taxon>Eurotiomycetidae</taxon>
        <taxon>Eurotiales</taxon>
        <taxon>Aspergillaceae</taxon>
        <taxon>Penicillium</taxon>
    </lineage>
</organism>
<dbReference type="InterPro" id="IPR032675">
    <property type="entry name" value="LRR_dom_sf"/>
</dbReference>
<dbReference type="AlphaFoldDB" id="A0A9W4K7A2"/>
<comment type="caution">
    <text evidence="1">The sequence shown here is derived from an EMBL/GenBank/DDBJ whole genome shotgun (WGS) entry which is preliminary data.</text>
</comment>
<evidence type="ECO:0000313" key="2">
    <source>
        <dbReference type="Proteomes" id="UP001154252"/>
    </source>
</evidence>
<dbReference type="SUPFAM" id="SSF52047">
    <property type="entry name" value="RNI-like"/>
    <property type="match status" value="1"/>
</dbReference>
<dbReference type="EMBL" id="CAJVRC010000839">
    <property type="protein sequence ID" value="CAG8887898.1"/>
    <property type="molecule type" value="Genomic_DNA"/>
</dbReference>
<dbReference type="OrthoDB" id="2125396at2759"/>
<dbReference type="Gene3D" id="3.80.10.10">
    <property type="entry name" value="Ribonuclease Inhibitor"/>
    <property type="match status" value="1"/>
</dbReference>